<protein>
    <recommendedName>
        <fullName evidence="3">Phospholipase C/D domain-containing protein</fullName>
    </recommendedName>
</protein>
<feature type="domain" description="Phospholipase C/D" evidence="3">
    <location>
        <begin position="160"/>
        <end position="249"/>
    </location>
</feature>
<evidence type="ECO:0000256" key="2">
    <source>
        <dbReference type="SAM" id="Phobius"/>
    </source>
</evidence>
<dbReference type="Pfam" id="PF00882">
    <property type="entry name" value="Zn_dep_PLPC"/>
    <property type="match status" value="1"/>
</dbReference>
<keyword evidence="5" id="KW-1185">Reference proteome</keyword>
<dbReference type="RefSeq" id="WP_345188858.1">
    <property type="nucleotide sequence ID" value="NZ_BAABGP010000026.1"/>
</dbReference>
<evidence type="ECO:0000256" key="1">
    <source>
        <dbReference type="SAM" id="MobiDB-lite"/>
    </source>
</evidence>
<gene>
    <name evidence="4" type="ORF">GCM10023171_35910</name>
</gene>
<feature type="transmembrane region" description="Helical" evidence="2">
    <location>
        <begin position="439"/>
        <end position="465"/>
    </location>
</feature>
<dbReference type="Proteomes" id="UP001500731">
    <property type="component" value="Unassembled WGS sequence"/>
</dbReference>
<feature type="compositionally biased region" description="Basic and acidic residues" evidence="1">
    <location>
        <begin position="790"/>
        <end position="808"/>
    </location>
</feature>
<evidence type="ECO:0000313" key="5">
    <source>
        <dbReference type="Proteomes" id="UP001500731"/>
    </source>
</evidence>
<accession>A0ABP8PTL5</accession>
<feature type="region of interest" description="Disordered" evidence="1">
    <location>
        <begin position="784"/>
        <end position="808"/>
    </location>
</feature>
<feature type="transmembrane region" description="Helical" evidence="2">
    <location>
        <begin position="477"/>
        <end position="496"/>
    </location>
</feature>
<keyword evidence="2" id="KW-0812">Transmembrane</keyword>
<keyword evidence="2" id="KW-0472">Membrane</keyword>
<feature type="region of interest" description="Disordered" evidence="1">
    <location>
        <begin position="402"/>
        <end position="425"/>
    </location>
</feature>
<evidence type="ECO:0000259" key="3">
    <source>
        <dbReference type="Pfam" id="PF00882"/>
    </source>
</evidence>
<reference evidence="5" key="1">
    <citation type="journal article" date="2019" name="Int. J. Syst. Evol. Microbiol.">
        <title>The Global Catalogue of Microorganisms (GCM) 10K type strain sequencing project: providing services to taxonomists for standard genome sequencing and annotation.</title>
        <authorList>
            <consortium name="The Broad Institute Genomics Platform"/>
            <consortium name="The Broad Institute Genome Sequencing Center for Infectious Disease"/>
            <person name="Wu L."/>
            <person name="Ma J."/>
        </authorList>
    </citation>
    <scope>NUCLEOTIDE SEQUENCE [LARGE SCALE GENOMIC DNA]</scope>
    <source>
        <strain evidence="5">JCM 17839</strain>
    </source>
</reference>
<organism evidence="4 5">
    <name type="scientific">Microbacterium panaciterrae</name>
    <dbReference type="NCBI Taxonomy" id="985759"/>
    <lineage>
        <taxon>Bacteria</taxon>
        <taxon>Bacillati</taxon>
        <taxon>Actinomycetota</taxon>
        <taxon>Actinomycetes</taxon>
        <taxon>Micrococcales</taxon>
        <taxon>Microbacteriaceae</taxon>
        <taxon>Microbacterium</taxon>
    </lineage>
</organism>
<evidence type="ECO:0000313" key="4">
    <source>
        <dbReference type="EMBL" id="GAA4491664.1"/>
    </source>
</evidence>
<proteinExistence type="predicted"/>
<keyword evidence="2" id="KW-1133">Transmembrane helix</keyword>
<dbReference type="InterPro" id="IPR029002">
    <property type="entry name" value="PLPC/GPLD1"/>
</dbReference>
<comment type="caution">
    <text evidence="4">The sequence shown here is derived from an EMBL/GenBank/DDBJ whole genome shotgun (WGS) entry which is preliminary data.</text>
</comment>
<sequence length="808" mass="88130">MPGWYVHMEAAHDTAQRLRDGDVPGGFPVSAAQAQVIGEHCHTWRNYLALGSLGPDVFYLLPDFKNTTGQVIRQVVQWALDVWEVVDSAFIGKWEKWIDPISTNNSQLASQLTGGLSTQLAQVLDELTSAIMTAFKGLLAEMGDWFGVLTSGVPQGYGDDAFYWSDIFHYRRTYQFPYVLFQQAQDALAAATTDDERQDAQARIAFAVGWLSHCATDVTGHPFTNAKAGGPYRDHWQRHHLVENHMDAENYGARHPGPLYGEYGTSALHFRLAFRRRADAPYNGRDDAPAYDYWSGFPAYDNGDGPTATAHRHTFFDLDTGPLPGHLVEGLLDAMHDVYGADGPHILLQDPPFSATDPVTGQPDGRPNEAAMGEMWEIVYRYLKMTSSDAISLRLPPPPDVFTDHSFPTPPGGGGSGIDDDPSRGADVDHDDSFSLLDLLLALFAWVVYLAQVVAWLLTVLPGLIVDITTFPAREVIYWAVIVPAWNLYLLARRALVMSAVAMPKPGEINPGLTTLGREGTYDIASALDNPFGLPTATPPVTEPSGRLHSTDVQGLDHAYPRGIVRDLPSAIGRPDITGALGLTAPLRYRADAPGDEFKASEWVAPWRYPFTNQAGAGVAQEGAATHVGPYVVGSSSTILLSALAGHDGARADLEKAATPADTESRLDTHLALDQHLGGPVDYGVYLVGRMAADQAARIPEFSVPDFNLDSDRGYAWHTWDWDRGTTRCVPGITAVGSEDYGYPLPCTSPQLFHADHDVPSQPGLWYVEAQGVAVHYVPGPNPPTCVPPKTHDPNTDPTWRDRLKGRG</sequence>
<name>A0ABP8PTL5_9MICO</name>
<dbReference type="EMBL" id="BAABGP010000026">
    <property type="protein sequence ID" value="GAA4491664.1"/>
    <property type="molecule type" value="Genomic_DNA"/>
</dbReference>